<organism evidence="1 2">
    <name type="scientific">Vagococcus fessus</name>
    <dbReference type="NCBI Taxonomy" id="120370"/>
    <lineage>
        <taxon>Bacteria</taxon>
        <taxon>Bacillati</taxon>
        <taxon>Bacillota</taxon>
        <taxon>Bacilli</taxon>
        <taxon>Lactobacillales</taxon>
        <taxon>Enterococcaceae</taxon>
        <taxon>Vagococcus</taxon>
    </lineage>
</organism>
<dbReference type="OrthoDB" id="2680625at2"/>
<sequence length="202" mass="22938">MFIRRIIMAITVLLAIVILGMGTTLGHASPIVSTRNQSPDFGSLMTFDEMTRNIATNNDISIEQATHELVGDDQGIRTEAKSKQYRVFKEKIQVSDNYTTELSLHCETTESGLFRGIKRVLRVELTNDSKEVSKQFNGTIYVSLESPNKLFYIVNGDFYTKGITLYDPKVNVTVEDQASINFKVRSENNNSLYNYTENRLNF</sequence>
<dbReference type="EMBL" id="NGJY01000001">
    <property type="protein sequence ID" value="RSU04780.1"/>
    <property type="molecule type" value="Genomic_DNA"/>
</dbReference>
<gene>
    <name evidence="1" type="ORF">CBF31_01805</name>
</gene>
<comment type="caution">
    <text evidence="1">The sequence shown here is derived from an EMBL/GenBank/DDBJ whole genome shotgun (WGS) entry which is preliminary data.</text>
</comment>
<evidence type="ECO:0000313" key="1">
    <source>
        <dbReference type="EMBL" id="RSU04780.1"/>
    </source>
</evidence>
<keyword evidence="2" id="KW-1185">Reference proteome</keyword>
<protein>
    <submittedName>
        <fullName evidence="1">Uncharacterized protein</fullName>
    </submittedName>
</protein>
<dbReference type="Proteomes" id="UP000287101">
    <property type="component" value="Unassembled WGS sequence"/>
</dbReference>
<accession>A0A430AC35</accession>
<dbReference type="RefSeq" id="WP_126830379.1">
    <property type="nucleotide sequence ID" value="NZ_CBCRYB010000002.1"/>
</dbReference>
<dbReference type="AlphaFoldDB" id="A0A430AC35"/>
<evidence type="ECO:0000313" key="2">
    <source>
        <dbReference type="Proteomes" id="UP000287101"/>
    </source>
</evidence>
<name>A0A430AC35_9ENTE</name>
<proteinExistence type="predicted"/>
<reference evidence="1 2" key="1">
    <citation type="submission" date="2017-05" db="EMBL/GenBank/DDBJ databases">
        <title>Vagococcus spp. assemblies.</title>
        <authorList>
            <person name="Gulvik C.A."/>
        </authorList>
    </citation>
    <scope>NUCLEOTIDE SEQUENCE [LARGE SCALE GENOMIC DNA]</scope>
    <source>
        <strain evidence="1 2">CCUG 41755</strain>
    </source>
</reference>